<proteinExistence type="predicted"/>
<dbReference type="AlphaFoldDB" id="B6IID4"/>
<accession>B6IID4</accession>
<protein>
    <submittedName>
        <fullName evidence="1">Protein CBG25161</fullName>
    </submittedName>
</protein>
<organism evidence="1 2">
    <name type="scientific">Caenorhabditis briggsae</name>
    <dbReference type="NCBI Taxonomy" id="6238"/>
    <lineage>
        <taxon>Eukaryota</taxon>
        <taxon>Metazoa</taxon>
        <taxon>Ecdysozoa</taxon>
        <taxon>Nematoda</taxon>
        <taxon>Chromadorea</taxon>
        <taxon>Rhabditida</taxon>
        <taxon>Rhabditina</taxon>
        <taxon>Rhabditomorpha</taxon>
        <taxon>Rhabditoidea</taxon>
        <taxon>Rhabditidae</taxon>
        <taxon>Peloderinae</taxon>
        <taxon>Caenorhabditis</taxon>
    </lineage>
</organism>
<gene>
    <name evidence="1" type="ORF">CBG25161</name>
    <name evidence="1" type="ORF">CBG_25161</name>
</gene>
<reference evidence="1 2" key="1">
    <citation type="journal article" date="2003" name="PLoS Biol.">
        <title>The genome sequence of Caenorhabditis briggsae: a platform for comparative genomics.</title>
        <authorList>
            <person name="Stein L.D."/>
            <person name="Bao Z."/>
            <person name="Blasiar D."/>
            <person name="Blumenthal T."/>
            <person name="Brent M.R."/>
            <person name="Chen N."/>
            <person name="Chinwalla A."/>
            <person name="Clarke L."/>
            <person name="Clee C."/>
            <person name="Coghlan A."/>
            <person name="Coulson A."/>
            <person name="D'Eustachio P."/>
            <person name="Fitch D.H."/>
            <person name="Fulton L.A."/>
            <person name="Fulton R.E."/>
            <person name="Griffiths-Jones S."/>
            <person name="Harris T.W."/>
            <person name="Hillier L.W."/>
            <person name="Kamath R."/>
            <person name="Kuwabara P.E."/>
            <person name="Mardis E.R."/>
            <person name="Marra M.A."/>
            <person name="Miner T.L."/>
            <person name="Minx P."/>
            <person name="Mullikin J.C."/>
            <person name="Plumb R.W."/>
            <person name="Rogers J."/>
            <person name="Schein J.E."/>
            <person name="Sohrmann M."/>
            <person name="Spieth J."/>
            <person name="Stajich J.E."/>
            <person name="Wei C."/>
            <person name="Willey D."/>
            <person name="Wilson R.K."/>
            <person name="Durbin R."/>
            <person name="Waterston R.H."/>
        </authorList>
    </citation>
    <scope>NUCLEOTIDE SEQUENCE [LARGE SCALE GENOMIC DNA]</scope>
    <source>
        <strain evidence="1 2">AF16</strain>
    </source>
</reference>
<dbReference type="CTD" id="68916659"/>
<dbReference type="Proteomes" id="UP000008549">
    <property type="component" value="Unassembled WGS sequence"/>
</dbReference>
<dbReference type="EMBL" id="HE601268">
    <property type="protein sequence ID" value="CAR99664.1"/>
    <property type="molecule type" value="Genomic_DNA"/>
</dbReference>
<dbReference type="RefSeq" id="XP_045099225.1">
    <property type="nucleotide sequence ID" value="XM_045241827.1"/>
</dbReference>
<dbReference type="GeneID" id="68916659"/>
<sequence length="23" mass="2753">MDNLSSEKGEYENWFHSASFLNF</sequence>
<evidence type="ECO:0000313" key="2">
    <source>
        <dbReference type="Proteomes" id="UP000008549"/>
    </source>
</evidence>
<name>B6IID4_CAEBR</name>
<dbReference type="InParanoid" id="B6IID4"/>
<reference evidence="1 2" key="2">
    <citation type="journal article" date="2011" name="PLoS Genet.">
        <title>Caenorhabditis briggsae recombinant inbred line genotypes reveal inter-strain incompatibility and the evolution of recombination.</title>
        <authorList>
            <person name="Ross J.A."/>
            <person name="Koboldt D.C."/>
            <person name="Staisch J.E."/>
            <person name="Chamberlin H.M."/>
            <person name="Gupta B.P."/>
            <person name="Miller R.D."/>
            <person name="Baird S.E."/>
            <person name="Haag E.S."/>
        </authorList>
    </citation>
    <scope>NUCLEOTIDE SEQUENCE [LARGE SCALE GENOMIC DNA]</scope>
    <source>
        <strain evidence="1 2">AF16</strain>
    </source>
</reference>
<dbReference type="HOGENOM" id="CLU_3423380_0_0_1"/>
<keyword evidence="2" id="KW-1185">Reference proteome</keyword>
<evidence type="ECO:0000313" key="1">
    <source>
        <dbReference type="EMBL" id="CAR99664.1"/>
    </source>
</evidence>
<dbReference type="KEGG" id="cbr:CBG_25161"/>